<dbReference type="Gene3D" id="3.30.300.20">
    <property type="match status" value="1"/>
</dbReference>
<organism evidence="2 3">
    <name type="scientific">Candidatus Nomurabacteria bacterium RIFCSPLOWO2_01_FULL_36_16</name>
    <dbReference type="NCBI Taxonomy" id="1801767"/>
    <lineage>
        <taxon>Bacteria</taxon>
        <taxon>Candidatus Nomuraibacteriota</taxon>
    </lineage>
</organism>
<accession>A0A1F6WXS3</accession>
<dbReference type="Proteomes" id="UP000177001">
    <property type="component" value="Unassembled WGS sequence"/>
</dbReference>
<dbReference type="Pfam" id="PF02033">
    <property type="entry name" value="RBFA"/>
    <property type="match status" value="1"/>
</dbReference>
<dbReference type="GO" id="GO:0006364">
    <property type="term" value="P:rRNA processing"/>
    <property type="evidence" value="ECO:0007669"/>
    <property type="project" value="InterPro"/>
</dbReference>
<keyword evidence="1" id="KW-0690">Ribosome biogenesis</keyword>
<name>A0A1F6WXS3_9BACT</name>
<dbReference type="EMBL" id="MFUR01000012">
    <property type="protein sequence ID" value="OGI86697.1"/>
    <property type="molecule type" value="Genomic_DNA"/>
</dbReference>
<protein>
    <recommendedName>
        <fullName evidence="4">Ribosome-binding factor A</fullName>
    </recommendedName>
</protein>
<gene>
    <name evidence="2" type="ORF">A3A91_03610</name>
</gene>
<evidence type="ECO:0008006" key="4">
    <source>
        <dbReference type="Google" id="ProtNLM"/>
    </source>
</evidence>
<comment type="caution">
    <text evidence="2">The sequence shown here is derived from an EMBL/GenBank/DDBJ whole genome shotgun (WGS) entry which is preliminary data.</text>
</comment>
<reference evidence="2 3" key="1">
    <citation type="journal article" date="2016" name="Nat. Commun.">
        <title>Thousands of microbial genomes shed light on interconnected biogeochemical processes in an aquifer system.</title>
        <authorList>
            <person name="Anantharaman K."/>
            <person name="Brown C.T."/>
            <person name="Hug L.A."/>
            <person name="Sharon I."/>
            <person name="Castelle C.J."/>
            <person name="Probst A.J."/>
            <person name="Thomas B.C."/>
            <person name="Singh A."/>
            <person name="Wilkins M.J."/>
            <person name="Karaoz U."/>
            <person name="Brodie E.L."/>
            <person name="Williams K.H."/>
            <person name="Hubbard S.S."/>
            <person name="Banfield J.F."/>
        </authorList>
    </citation>
    <scope>NUCLEOTIDE SEQUENCE [LARGE SCALE GENOMIC DNA]</scope>
</reference>
<evidence type="ECO:0000313" key="3">
    <source>
        <dbReference type="Proteomes" id="UP000177001"/>
    </source>
</evidence>
<proteinExistence type="predicted"/>
<dbReference type="InterPro" id="IPR023799">
    <property type="entry name" value="RbfA_dom_sf"/>
</dbReference>
<sequence>MTQRNEKMASYIKENAAIFLGRENNRTSLITVTSATCSPDLKRATIFITVLPEGKEKNALEFAKRKKPELREFFKKNMTTKNIPFVDFAIDLGEKHRQKIDELLREK</sequence>
<dbReference type="AlphaFoldDB" id="A0A1F6WXS3"/>
<dbReference type="InterPro" id="IPR015946">
    <property type="entry name" value="KH_dom-like_a/b"/>
</dbReference>
<dbReference type="InterPro" id="IPR000238">
    <property type="entry name" value="RbfA"/>
</dbReference>
<dbReference type="SUPFAM" id="SSF89919">
    <property type="entry name" value="Ribosome-binding factor A, RbfA"/>
    <property type="match status" value="1"/>
</dbReference>
<evidence type="ECO:0000313" key="2">
    <source>
        <dbReference type="EMBL" id="OGI86697.1"/>
    </source>
</evidence>
<evidence type="ECO:0000256" key="1">
    <source>
        <dbReference type="ARBA" id="ARBA00022517"/>
    </source>
</evidence>